<name>X1KSC4_9ZZZZ</name>
<comment type="caution">
    <text evidence="1">The sequence shown here is derived from an EMBL/GenBank/DDBJ whole genome shotgun (WGS) entry which is preliminary data.</text>
</comment>
<proteinExistence type="predicted"/>
<reference evidence="1" key="1">
    <citation type="journal article" date="2014" name="Front. Microbiol.">
        <title>High frequency of phylogenetically diverse reductive dehalogenase-homologous genes in deep subseafloor sedimentary metagenomes.</title>
        <authorList>
            <person name="Kawai M."/>
            <person name="Futagami T."/>
            <person name="Toyoda A."/>
            <person name="Takaki Y."/>
            <person name="Nishi S."/>
            <person name="Hori S."/>
            <person name="Arai W."/>
            <person name="Tsubouchi T."/>
            <person name="Morono Y."/>
            <person name="Uchiyama I."/>
            <person name="Ito T."/>
            <person name="Fujiyama A."/>
            <person name="Inagaki F."/>
            <person name="Takami H."/>
        </authorList>
    </citation>
    <scope>NUCLEOTIDE SEQUENCE</scope>
    <source>
        <strain evidence="1">Expedition CK06-06</strain>
    </source>
</reference>
<evidence type="ECO:0000313" key="1">
    <source>
        <dbReference type="EMBL" id="GAH84918.1"/>
    </source>
</evidence>
<sequence>MKRGSESKAAGILPVPRTKKEAKQAYNSISRYYGYTTGPLGRKYSEMALQRLSIAEGE</sequence>
<dbReference type="AlphaFoldDB" id="X1KSC4"/>
<protein>
    <submittedName>
        <fullName evidence="1">Uncharacterized protein</fullName>
    </submittedName>
</protein>
<feature type="non-terminal residue" evidence="1">
    <location>
        <position position="58"/>
    </location>
</feature>
<organism evidence="1">
    <name type="scientific">marine sediment metagenome</name>
    <dbReference type="NCBI Taxonomy" id="412755"/>
    <lineage>
        <taxon>unclassified sequences</taxon>
        <taxon>metagenomes</taxon>
        <taxon>ecological metagenomes</taxon>
    </lineage>
</organism>
<gene>
    <name evidence="1" type="ORF">S03H2_61618</name>
</gene>
<dbReference type="EMBL" id="BARU01039781">
    <property type="protein sequence ID" value="GAH84918.1"/>
    <property type="molecule type" value="Genomic_DNA"/>
</dbReference>
<accession>X1KSC4</accession>